<dbReference type="Gene3D" id="3.40.50.2000">
    <property type="entry name" value="Glycogen Phosphorylase B"/>
    <property type="match status" value="1"/>
</dbReference>
<gene>
    <name evidence="3" type="ORF">D1632_06680</name>
</gene>
<dbReference type="Pfam" id="PF00534">
    <property type="entry name" value="Glycos_transf_1"/>
    <property type="match status" value="1"/>
</dbReference>
<dbReference type="GO" id="GO:0016757">
    <property type="term" value="F:glycosyltransferase activity"/>
    <property type="evidence" value="ECO:0007669"/>
    <property type="project" value="InterPro"/>
</dbReference>
<evidence type="ECO:0000313" key="3">
    <source>
        <dbReference type="EMBL" id="RMZ59324.1"/>
    </source>
</evidence>
<sequence length="334" mass="38904">MILIDAVFIHSGGGKSLLDYLIEELNKTGQSFYYLFDSRLRNNFPFTVQGQYEFADGFIQRCCFYNNHKNKFSKVFCLGNIPPHIRLKKTNVLMYFHSLTYLTPPEEGDQKFMNFIKKKVFFSLVSNADQWLVQTESVKKLLNAKINTQKEIKVVPFFKLLTPPDVNSVKEPDTFLYLGTADPHKNHKRLIDAFCLFYDQYKKGVLIITVGNQYPQIYKYVENKIKKNYPIRNLGYINDKRKVALEYTRSKFVIFPSLKESFGLPLVESLQFNCKILAADLDYVKQVCHPSYQFDPRSTEQIFNAFEKALNGNFPESKSIINDKMKEMISIIVS</sequence>
<dbReference type="Proteomes" id="UP000267524">
    <property type="component" value="Unassembled WGS sequence"/>
</dbReference>
<reference evidence="3 4" key="1">
    <citation type="submission" date="2018-08" db="EMBL/GenBank/DDBJ databases">
        <title>Chryseobacterium nematophagum: a novel matrix digesting pathogen of nematodes.</title>
        <authorList>
            <person name="Page A."/>
            <person name="Roberts M."/>
            <person name="Felix M.-A."/>
            <person name="Weir W."/>
        </authorList>
    </citation>
    <scope>NUCLEOTIDE SEQUENCE [LARGE SCALE GENOMIC DNA]</scope>
    <source>
        <strain evidence="3 4">JUb275</strain>
    </source>
</reference>
<dbReference type="RefSeq" id="WP_122546445.1">
    <property type="nucleotide sequence ID" value="NZ_QWIV01000013.1"/>
</dbReference>
<evidence type="ECO:0000256" key="1">
    <source>
        <dbReference type="ARBA" id="ARBA00022679"/>
    </source>
</evidence>
<comment type="caution">
    <text evidence="3">The sequence shown here is derived from an EMBL/GenBank/DDBJ whole genome shotgun (WGS) entry which is preliminary data.</text>
</comment>
<dbReference type="SUPFAM" id="SSF53756">
    <property type="entry name" value="UDP-Glycosyltransferase/glycogen phosphorylase"/>
    <property type="match status" value="1"/>
</dbReference>
<organism evidence="3 4">
    <name type="scientific">Chryseobacterium nematophagum</name>
    <dbReference type="NCBI Taxonomy" id="2305228"/>
    <lineage>
        <taxon>Bacteria</taxon>
        <taxon>Pseudomonadati</taxon>
        <taxon>Bacteroidota</taxon>
        <taxon>Flavobacteriia</taxon>
        <taxon>Flavobacteriales</taxon>
        <taxon>Weeksellaceae</taxon>
        <taxon>Chryseobacterium group</taxon>
        <taxon>Chryseobacterium</taxon>
    </lineage>
</organism>
<dbReference type="PANTHER" id="PTHR46401:SF2">
    <property type="entry name" value="GLYCOSYLTRANSFERASE WBBK-RELATED"/>
    <property type="match status" value="1"/>
</dbReference>
<dbReference type="AlphaFoldDB" id="A0A3M7LB94"/>
<evidence type="ECO:0000313" key="4">
    <source>
        <dbReference type="Proteomes" id="UP000267524"/>
    </source>
</evidence>
<accession>A0A3M7LB94</accession>
<dbReference type="PANTHER" id="PTHR46401">
    <property type="entry name" value="GLYCOSYLTRANSFERASE WBBK-RELATED"/>
    <property type="match status" value="1"/>
</dbReference>
<keyword evidence="4" id="KW-1185">Reference proteome</keyword>
<proteinExistence type="predicted"/>
<name>A0A3M7LB94_9FLAO</name>
<feature type="domain" description="Glycosyl transferase family 1" evidence="2">
    <location>
        <begin position="166"/>
        <end position="321"/>
    </location>
</feature>
<protein>
    <submittedName>
        <fullName evidence="3">Glycosyltransferase</fullName>
    </submittedName>
</protein>
<keyword evidence="1 3" id="KW-0808">Transferase</keyword>
<dbReference type="InterPro" id="IPR001296">
    <property type="entry name" value="Glyco_trans_1"/>
</dbReference>
<evidence type="ECO:0000259" key="2">
    <source>
        <dbReference type="Pfam" id="PF00534"/>
    </source>
</evidence>
<dbReference type="EMBL" id="QWIV01000013">
    <property type="protein sequence ID" value="RMZ59324.1"/>
    <property type="molecule type" value="Genomic_DNA"/>
</dbReference>